<dbReference type="InterPro" id="IPR004358">
    <property type="entry name" value="Sig_transdc_His_kin-like_C"/>
</dbReference>
<dbReference type="InterPro" id="IPR000160">
    <property type="entry name" value="GGDEF_dom"/>
</dbReference>
<dbReference type="EC" id="2.7.13.3" evidence="3"/>
<dbReference type="Pfam" id="PF02518">
    <property type="entry name" value="HATPase_c"/>
    <property type="match status" value="1"/>
</dbReference>
<dbReference type="InterPro" id="IPR005467">
    <property type="entry name" value="His_kinase_dom"/>
</dbReference>
<dbReference type="PROSITE" id="PS50109">
    <property type="entry name" value="HIS_KIN"/>
    <property type="match status" value="1"/>
</dbReference>
<comment type="subcellular location">
    <subcellularLocation>
        <location evidence="2">Cell membrane</location>
        <topology evidence="2">Multi-pass membrane protein</topology>
    </subcellularLocation>
</comment>
<evidence type="ECO:0000259" key="10">
    <source>
        <dbReference type="PROSITE" id="PS50109"/>
    </source>
</evidence>
<keyword evidence="6" id="KW-0547">Nucleotide-binding</keyword>
<feature type="domain" description="GGDEF" evidence="11">
    <location>
        <begin position="67"/>
        <end position="197"/>
    </location>
</feature>
<dbReference type="SUPFAM" id="SSF55073">
    <property type="entry name" value="Nucleotide cyclase"/>
    <property type="match status" value="1"/>
</dbReference>
<dbReference type="AlphaFoldDB" id="A0A2V5KSA7"/>
<dbReference type="NCBIfam" id="TIGR00254">
    <property type="entry name" value="GGDEF"/>
    <property type="match status" value="1"/>
</dbReference>
<evidence type="ECO:0000256" key="2">
    <source>
        <dbReference type="ARBA" id="ARBA00004651"/>
    </source>
</evidence>
<dbReference type="PANTHER" id="PTHR43065">
    <property type="entry name" value="SENSOR HISTIDINE KINASE"/>
    <property type="match status" value="1"/>
</dbReference>
<evidence type="ECO:0000313" key="12">
    <source>
        <dbReference type="EMBL" id="PYI54477.1"/>
    </source>
</evidence>
<keyword evidence="8" id="KW-0067">ATP-binding</keyword>
<protein>
    <recommendedName>
        <fullName evidence="3">histidine kinase</fullName>
        <ecNumber evidence="3">2.7.13.3</ecNumber>
    </recommendedName>
</protein>
<evidence type="ECO:0000256" key="5">
    <source>
        <dbReference type="ARBA" id="ARBA00022679"/>
    </source>
</evidence>
<dbReference type="Proteomes" id="UP000247476">
    <property type="component" value="Unassembled WGS sequence"/>
</dbReference>
<dbReference type="Gene3D" id="3.30.70.270">
    <property type="match status" value="1"/>
</dbReference>
<gene>
    <name evidence="12" type="ORF">DLM86_13500</name>
</gene>
<dbReference type="GO" id="GO:0005886">
    <property type="term" value="C:plasma membrane"/>
    <property type="evidence" value="ECO:0007669"/>
    <property type="project" value="UniProtKB-SubCell"/>
</dbReference>
<dbReference type="InterPro" id="IPR036097">
    <property type="entry name" value="HisK_dim/P_sf"/>
</dbReference>
<dbReference type="CDD" id="cd00082">
    <property type="entry name" value="HisKA"/>
    <property type="match status" value="1"/>
</dbReference>
<keyword evidence="13" id="KW-1185">Reference proteome</keyword>
<keyword evidence="4" id="KW-0597">Phosphoprotein</keyword>
<evidence type="ECO:0000256" key="3">
    <source>
        <dbReference type="ARBA" id="ARBA00012438"/>
    </source>
</evidence>
<dbReference type="CDD" id="cd00075">
    <property type="entry name" value="HATPase"/>
    <property type="match status" value="1"/>
</dbReference>
<dbReference type="FunFam" id="3.30.565.10:FF:000006">
    <property type="entry name" value="Sensor histidine kinase WalK"/>
    <property type="match status" value="1"/>
</dbReference>
<dbReference type="InterPro" id="IPR029787">
    <property type="entry name" value="Nucleotide_cyclase"/>
</dbReference>
<sequence>MLYVLLAAGCAGIVLLGSVKYRAFISGGWSRQSGSDKRPAETRDPLTGLIGRDEFVRRIDGLNRSASRVLMVLIDCYEIKSLSEAEGVEGIDRMLKQVAEMLYESIPDATLVARYGGNEFAMAFRGGRTDDEIGEIRRMLDYDIPKRSGVRLAYGFSASPDDGKGWAKLLHAAETRLNAMKRELWEQRENHMARSEKLRVVGELASGMAHEIRNPLTTIKGFLQLSRANGYNIEPWYALIMNEVDRMSELTTEFLRFSKPRDALYETMPLHVCIQRVVSLTESETSRLGHRLVYETSNPGIAVRGDQDKLIQVLLNLVKNALEAMPGQGLVTIRLMEQASRAVIEVSDTGVGIPREELDRIFQPFYTSKEQGTGLGLSICQKIVHDHGGMIEVESEPGAGTTFRITLPLHREGKDAGE</sequence>
<dbReference type="SMART" id="SM00267">
    <property type="entry name" value="GGDEF"/>
    <property type="match status" value="1"/>
</dbReference>
<dbReference type="InterPro" id="IPR036890">
    <property type="entry name" value="HATPase_C_sf"/>
</dbReference>
<evidence type="ECO:0000256" key="1">
    <source>
        <dbReference type="ARBA" id="ARBA00000085"/>
    </source>
</evidence>
<dbReference type="SMART" id="SM00388">
    <property type="entry name" value="HisKA"/>
    <property type="match status" value="1"/>
</dbReference>
<keyword evidence="7 12" id="KW-0418">Kinase</keyword>
<dbReference type="SUPFAM" id="SSF47384">
    <property type="entry name" value="Homodimeric domain of signal transducing histidine kinase"/>
    <property type="match status" value="1"/>
</dbReference>
<dbReference type="PROSITE" id="PS50887">
    <property type="entry name" value="GGDEF"/>
    <property type="match status" value="1"/>
</dbReference>
<evidence type="ECO:0000256" key="7">
    <source>
        <dbReference type="ARBA" id="ARBA00022777"/>
    </source>
</evidence>
<dbReference type="Pfam" id="PF00990">
    <property type="entry name" value="GGDEF"/>
    <property type="match status" value="1"/>
</dbReference>
<evidence type="ECO:0000256" key="8">
    <source>
        <dbReference type="ARBA" id="ARBA00022840"/>
    </source>
</evidence>
<keyword evidence="9" id="KW-0902">Two-component regulatory system</keyword>
<comment type="caution">
    <text evidence="12">The sequence shown here is derived from an EMBL/GenBank/DDBJ whole genome shotgun (WGS) entry which is preliminary data.</text>
</comment>
<dbReference type="InterPro" id="IPR003594">
    <property type="entry name" value="HATPase_dom"/>
</dbReference>
<evidence type="ECO:0000256" key="4">
    <source>
        <dbReference type="ARBA" id="ARBA00022553"/>
    </source>
</evidence>
<dbReference type="SUPFAM" id="SSF55874">
    <property type="entry name" value="ATPase domain of HSP90 chaperone/DNA topoisomerase II/histidine kinase"/>
    <property type="match status" value="1"/>
</dbReference>
<dbReference type="Pfam" id="PF00512">
    <property type="entry name" value="HisKA"/>
    <property type="match status" value="1"/>
</dbReference>
<dbReference type="PRINTS" id="PR00344">
    <property type="entry name" value="BCTRLSENSOR"/>
</dbReference>
<proteinExistence type="predicted"/>
<evidence type="ECO:0000259" key="11">
    <source>
        <dbReference type="PROSITE" id="PS50887"/>
    </source>
</evidence>
<comment type="catalytic activity">
    <reaction evidence="1">
        <text>ATP + protein L-histidine = ADP + protein N-phospho-L-histidine.</text>
        <dbReference type="EC" id="2.7.13.3"/>
    </reaction>
</comment>
<dbReference type="GO" id="GO:0005524">
    <property type="term" value="F:ATP binding"/>
    <property type="evidence" value="ECO:0007669"/>
    <property type="project" value="UniProtKB-KW"/>
</dbReference>
<keyword evidence="5" id="KW-0808">Transferase</keyword>
<dbReference type="EMBL" id="QJVJ01000005">
    <property type="protein sequence ID" value="PYI54477.1"/>
    <property type="molecule type" value="Genomic_DNA"/>
</dbReference>
<accession>A0A2V5KSA7</accession>
<evidence type="ECO:0000256" key="6">
    <source>
        <dbReference type="ARBA" id="ARBA00022741"/>
    </source>
</evidence>
<feature type="domain" description="Histidine kinase" evidence="10">
    <location>
        <begin position="207"/>
        <end position="411"/>
    </location>
</feature>
<dbReference type="Gene3D" id="1.10.287.130">
    <property type="match status" value="1"/>
</dbReference>
<reference evidence="12 13" key="1">
    <citation type="submission" date="2018-05" db="EMBL/GenBank/DDBJ databases">
        <title>Paenibacillus flagellatus sp. nov., isolated from selenium mineral soil.</title>
        <authorList>
            <person name="Dai X."/>
        </authorList>
    </citation>
    <scope>NUCLEOTIDE SEQUENCE [LARGE SCALE GENOMIC DNA]</scope>
    <source>
        <strain evidence="12 13">DXL2</strain>
    </source>
</reference>
<dbReference type="GO" id="GO:0000155">
    <property type="term" value="F:phosphorelay sensor kinase activity"/>
    <property type="evidence" value="ECO:0007669"/>
    <property type="project" value="InterPro"/>
</dbReference>
<evidence type="ECO:0000313" key="13">
    <source>
        <dbReference type="Proteomes" id="UP000247476"/>
    </source>
</evidence>
<dbReference type="OrthoDB" id="9815750at2"/>
<organism evidence="12 13">
    <name type="scientific">Paenibacillus flagellatus</name>
    <dbReference type="NCBI Taxonomy" id="2211139"/>
    <lineage>
        <taxon>Bacteria</taxon>
        <taxon>Bacillati</taxon>
        <taxon>Bacillota</taxon>
        <taxon>Bacilli</taxon>
        <taxon>Bacillales</taxon>
        <taxon>Paenibacillaceae</taxon>
        <taxon>Paenibacillus</taxon>
    </lineage>
</organism>
<dbReference type="PANTHER" id="PTHR43065:SF10">
    <property type="entry name" value="PEROXIDE STRESS-ACTIVATED HISTIDINE KINASE MAK3"/>
    <property type="match status" value="1"/>
</dbReference>
<dbReference type="InterPro" id="IPR043128">
    <property type="entry name" value="Rev_trsase/Diguanyl_cyclase"/>
</dbReference>
<evidence type="ECO:0000256" key="9">
    <source>
        <dbReference type="ARBA" id="ARBA00023012"/>
    </source>
</evidence>
<dbReference type="Gene3D" id="3.30.565.10">
    <property type="entry name" value="Histidine kinase-like ATPase, C-terminal domain"/>
    <property type="match status" value="1"/>
</dbReference>
<dbReference type="RefSeq" id="WP_110840535.1">
    <property type="nucleotide sequence ID" value="NZ_QJVJ01000005.1"/>
</dbReference>
<dbReference type="InterPro" id="IPR003661">
    <property type="entry name" value="HisK_dim/P_dom"/>
</dbReference>
<dbReference type="SMART" id="SM00387">
    <property type="entry name" value="HATPase_c"/>
    <property type="match status" value="1"/>
</dbReference>
<name>A0A2V5KSA7_9BACL</name>